<dbReference type="OrthoDB" id="9803333at2"/>
<dbReference type="PRINTS" id="PR00081">
    <property type="entry name" value="GDHRDH"/>
</dbReference>
<dbReference type="Proteomes" id="UP000253868">
    <property type="component" value="Chromosome"/>
</dbReference>
<dbReference type="CDD" id="cd05233">
    <property type="entry name" value="SDR_c"/>
    <property type="match status" value="1"/>
</dbReference>
<reference evidence="6" key="1">
    <citation type="submission" date="2018-07" db="EMBL/GenBank/DDBJ databases">
        <authorList>
            <person name="Zhao J."/>
        </authorList>
    </citation>
    <scope>NUCLEOTIDE SEQUENCE [LARGE SCALE GENOMIC DNA]</scope>
    <source>
        <strain evidence="6">GSSD-12</strain>
    </source>
</reference>
<comment type="similarity">
    <text evidence="1">Belongs to the short-chain dehydrogenases/reductases (SDR) family.</text>
</comment>
<dbReference type="InterPro" id="IPR036291">
    <property type="entry name" value="NAD(P)-bd_dom_sf"/>
</dbReference>
<dbReference type="SMART" id="SM00822">
    <property type="entry name" value="PKS_KR"/>
    <property type="match status" value="1"/>
</dbReference>
<evidence type="ECO:0000256" key="3">
    <source>
        <dbReference type="ARBA" id="ARBA00023027"/>
    </source>
</evidence>
<gene>
    <name evidence="5" type="ORF">DVK44_01610</name>
</gene>
<evidence type="ECO:0000259" key="4">
    <source>
        <dbReference type="SMART" id="SM00822"/>
    </source>
</evidence>
<proteinExistence type="inferred from homology"/>
<organism evidence="5 6">
    <name type="scientific">Streptomyces paludis</name>
    <dbReference type="NCBI Taxonomy" id="2282738"/>
    <lineage>
        <taxon>Bacteria</taxon>
        <taxon>Bacillati</taxon>
        <taxon>Actinomycetota</taxon>
        <taxon>Actinomycetes</taxon>
        <taxon>Kitasatosporales</taxon>
        <taxon>Streptomycetaceae</taxon>
        <taxon>Streptomyces</taxon>
    </lineage>
</organism>
<feature type="domain" description="Ketoreductase" evidence="4">
    <location>
        <begin position="10"/>
        <end position="169"/>
    </location>
</feature>
<dbReference type="PANTHER" id="PTHR24321">
    <property type="entry name" value="DEHYDROGENASES, SHORT CHAIN"/>
    <property type="match status" value="1"/>
</dbReference>
<dbReference type="InterPro" id="IPR057326">
    <property type="entry name" value="KR_dom"/>
</dbReference>
<protein>
    <submittedName>
        <fullName evidence="5">SDR family NAD(P)-dependent oxidoreductase</fullName>
    </submittedName>
</protein>
<dbReference type="RefSeq" id="WP_114664834.1">
    <property type="nucleotide sequence ID" value="NZ_CP031194.1"/>
</dbReference>
<dbReference type="Gene3D" id="3.40.50.720">
    <property type="entry name" value="NAD(P)-binding Rossmann-like Domain"/>
    <property type="match status" value="1"/>
</dbReference>
<dbReference type="PANTHER" id="PTHR24321:SF8">
    <property type="entry name" value="ESTRADIOL 17-BETA-DEHYDROGENASE 8-RELATED"/>
    <property type="match status" value="1"/>
</dbReference>
<evidence type="ECO:0000256" key="2">
    <source>
        <dbReference type="ARBA" id="ARBA00023002"/>
    </source>
</evidence>
<evidence type="ECO:0000313" key="6">
    <source>
        <dbReference type="Proteomes" id="UP000253868"/>
    </source>
</evidence>
<dbReference type="KEGG" id="spad:DVK44_01610"/>
<keyword evidence="6" id="KW-1185">Reference proteome</keyword>
<dbReference type="NCBIfam" id="NF005395">
    <property type="entry name" value="PRK06940.1"/>
    <property type="match status" value="1"/>
</dbReference>
<accession>A0A345I020</accession>
<name>A0A345I020_9ACTN</name>
<keyword evidence="3" id="KW-0520">NAD</keyword>
<evidence type="ECO:0000313" key="5">
    <source>
        <dbReference type="EMBL" id="AXG82294.1"/>
    </source>
</evidence>
<keyword evidence="2" id="KW-0560">Oxidoreductase</keyword>
<dbReference type="GO" id="GO:0016491">
    <property type="term" value="F:oxidoreductase activity"/>
    <property type="evidence" value="ECO:0007669"/>
    <property type="project" value="UniProtKB-KW"/>
</dbReference>
<sequence length="279" mass="28494">MDGQQTERRDVVVVTGAGGMGASIARRLGGGRTVILADASERRLDETLGALTAEGYAVRGVVTDVSDRSAVEKLAATAAGEGRVTAVVHTAGLSPATAPAEAIIDVNMMGTAHVIDVFETVATRGTSLVCVSSMAGHYAQLSREDEFALATTPTDRLPGLGVVTAIGADATSAYCVTKRSNHLRVQAAALAWNRLGARVNTVSPGVVSTAMAKAEADSASGVHMMKMLEDCGAGRTGTPGEIAEAVAFLTGPGSLYITGTDLLVDGGQAAWIRCHRTAA</sequence>
<dbReference type="EMBL" id="CP031194">
    <property type="protein sequence ID" value="AXG82294.1"/>
    <property type="molecule type" value="Genomic_DNA"/>
</dbReference>
<dbReference type="InterPro" id="IPR002347">
    <property type="entry name" value="SDR_fam"/>
</dbReference>
<dbReference type="AlphaFoldDB" id="A0A345I020"/>
<dbReference type="Pfam" id="PF13561">
    <property type="entry name" value="adh_short_C2"/>
    <property type="match status" value="1"/>
</dbReference>
<dbReference type="SUPFAM" id="SSF51735">
    <property type="entry name" value="NAD(P)-binding Rossmann-fold domains"/>
    <property type="match status" value="1"/>
</dbReference>
<dbReference type="Pfam" id="PF00106">
    <property type="entry name" value="adh_short"/>
    <property type="match status" value="1"/>
</dbReference>
<evidence type="ECO:0000256" key="1">
    <source>
        <dbReference type="ARBA" id="ARBA00006484"/>
    </source>
</evidence>